<organism evidence="1 2">
    <name type="scientific">Dissostichus eleginoides</name>
    <name type="common">Patagonian toothfish</name>
    <name type="synonym">Dissostichus amissus</name>
    <dbReference type="NCBI Taxonomy" id="100907"/>
    <lineage>
        <taxon>Eukaryota</taxon>
        <taxon>Metazoa</taxon>
        <taxon>Chordata</taxon>
        <taxon>Craniata</taxon>
        <taxon>Vertebrata</taxon>
        <taxon>Euteleostomi</taxon>
        <taxon>Actinopterygii</taxon>
        <taxon>Neopterygii</taxon>
        <taxon>Teleostei</taxon>
        <taxon>Neoteleostei</taxon>
        <taxon>Acanthomorphata</taxon>
        <taxon>Eupercaria</taxon>
        <taxon>Perciformes</taxon>
        <taxon>Notothenioidei</taxon>
        <taxon>Nototheniidae</taxon>
        <taxon>Dissostichus</taxon>
    </lineage>
</organism>
<keyword evidence="2" id="KW-1185">Reference proteome</keyword>
<name>A0AAD9BEU0_DISEL</name>
<dbReference type="EMBL" id="JASDAP010000024">
    <property type="protein sequence ID" value="KAK1881368.1"/>
    <property type="molecule type" value="Genomic_DNA"/>
</dbReference>
<evidence type="ECO:0000313" key="1">
    <source>
        <dbReference type="EMBL" id="KAK1881368.1"/>
    </source>
</evidence>
<dbReference type="Proteomes" id="UP001228049">
    <property type="component" value="Unassembled WGS sequence"/>
</dbReference>
<gene>
    <name evidence="1" type="ORF">KUDE01_024534</name>
</gene>
<comment type="caution">
    <text evidence="1">The sequence shown here is derived from an EMBL/GenBank/DDBJ whole genome shotgun (WGS) entry which is preliminary data.</text>
</comment>
<keyword evidence="1" id="KW-0378">Hydrolase</keyword>
<proteinExistence type="predicted"/>
<keyword evidence="1" id="KW-0255">Endonuclease</keyword>
<reference evidence="1" key="1">
    <citation type="submission" date="2023-04" db="EMBL/GenBank/DDBJ databases">
        <title>Chromosome-level genome of Chaenocephalus aceratus.</title>
        <authorList>
            <person name="Park H."/>
        </authorList>
    </citation>
    <scope>NUCLEOTIDE SEQUENCE</scope>
    <source>
        <strain evidence="1">DE</strain>
        <tissue evidence="1">Muscle</tissue>
    </source>
</reference>
<keyword evidence="1" id="KW-0540">Nuclease</keyword>
<dbReference type="Gene3D" id="3.20.20.150">
    <property type="entry name" value="Divalent-metal-dependent TIM barrel enzymes"/>
    <property type="match status" value="1"/>
</dbReference>
<evidence type="ECO:0000313" key="2">
    <source>
        <dbReference type="Proteomes" id="UP001228049"/>
    </source>
</evidence>
<accession>A0AAD9BEU0</accession>
<protein>
    <submittedName>
        <fullName evidence="1">Endonuclease 4</fullName>
    </submittedName>
</protein>
<sequence length="82" mass="9056">MIIMKVKTNIILLAVKPAAYRGLYIALCAMLHPDVFEQSQELLVDELSRCSLLGLKLYNFLPGSSLGSITTEQCVEKNSSSH</sequence>
<dbReference type="SUPFAM" id="SSF51658">
    <property type="entry name" value="Xylose isomerase-like"/>
    <property type="match status" value="1"/>
</dbReference>
<dbReference type="AlphaFoldDB" id="A0AAD9BEU0"/>
<dbReference type="InterPro" id="IPR036237">
    <property type="entry name" value="Xyl_isomerase-like_sf"/>
</dbReference>
<dbReference type="GO" id="GO:0004519">
    <property type="term" value="F:endonuclease activity"/>
    <property type="evidence" value="ECO:0007669"/>
    <property type="project" value="UniProtKB-KW"/>
</dbReference>